<dbReference type="InterPro" id="IPR036390">
    <property type="entry name" value="WH_DNA-bd_sf"/>
</dbReference>
<keyword evidence="6" id="KW-1185">Reference proteome</keyword>
<dbReference type="Proteomes" id="UP000182703">
    <property type="component" value="Chromosome"/>
</dbReference>
<accession>A0AAC9JQ31</accession>
<proteinExistence type="predicted"/>
<reference evidence="5 6" key="1">
    <citation type="submission" date="2016-11" db="EMBL/GenBank/DDBJ databases">
        <title>Complete genome sequence of the aerobically denitrifying bacterium Chelatococcus daeguensis TAD1.</title>
        <authorList>
            <person name="Yang Y."/>
            <person name="Huang S."/>
            <person name="Lin E."/>
        </authorList>
    </citation>
    <scope>NUCLEOTIDE SEQUENCE [LARGE SCALE GENOMIC DNA]</scope>
    <source>
        <strain evidence="5 6">TAD1</strain>
    </source>
</reference>
<keyword evidence="2" id="KW-0238">DNA-binding</keyword>
<keyword evidence="1" id="KW-0805">Transcription regulation</keyword>
<dbReference type="Gene3D" id="1.10.10.10">
    <property type="entry name" value="Winged helix-like DNA-binding domain superfamily/Winged helix DNA-binding domain"/>
    <property type="match status" value="1"/>
</dbReference>
<dbReference type="GO" id="GO:0003677">
    <property type="term" value="F:DNA binding"/>
    <property type="evidence" value="ECO:0007669"/>
    <property type="project" value="UniProtKB-KW"/>
</dbReference>
<keyword evidence="3" id="KW-0804">Transcription</keyword>
<gene>
    <name evidence="5" type="ORF">BOQ54_07105</name>
</gene>
<dbReference type="PROSITE" id="PS50995">
    <property type="entry name" value="HTH_MARR_2"/>
    <property type="match status" value="1"/>
</dbReference>
<dbReference type="PANTHER" id="PTHR42756">
    <property type="entry name" value="TRANSCRIPTIONAL REGULATOR, MARR"/>
    <property type="match status" value="1"/>
</dbReference>
<feature type="domain" description="HTH marR-type" evidence="4">
    <location>
        <begin position="23"/>
        <end position="156"/>
    </location>
</feature>
<dbReference type="PANTHER" id="PTHR42756:SF1">
    <property type="entry name" value="TRANSCRIPTIONAL REPRESSOR OF EMRAB OPERON"/>
    <property type="match status" value="1"/>
</dbReference>
<evidence type="ECO:0000313" key="6">
    <source>
        <dbReference type="Proteomes" id="UP000182703"/>
    </source>
</evidence>
<dbReference type="PRINTS" id="PR00598">
    <property type="entry name" value="HTHMARR"/>
</dbReference>
<organism evidence="5 6">
    <name type="scientific">Chelatococcus daeguensis</name>
    <dbReference type="NCBI Taxonomy" id="444444"/>
    <lineage>
        <taxon>Bacteria</taxon>
        <taxon>Pseudomonadati</taxon>
        <taxon>Pseudomonadota</taxon>
        <taxon>Alphaproteobacteria</taxon>
        <taxon>Hyphomicrobiales</taxon>
        <taxon>Chelatococcaceae</taxon>
        <taxon>Chelatococcus</taxon>
    </lineage>
</organism>
<dbReference type="KEGG" id="cdq:BOQ54_07105"/>
<protein>
    <recommendedName>
        <fullName evidence="4">HTH marR-type domain-containing protein</fullName>
    </recommendedName>
</protein>
<sequence length="170" mass="18846">MKAISTDPAATASPARQVRLALSTFLPYRLNVVAQLVAEALAESYAETFGLGIPEWRVIATLGEYDEMTARDIGRHSRMHKTKVSRAISALDERGLIDRRSNEEDRREAFVSLSREGRETYAAIVPIALGFAERLTDGVPQEDLAAFGRVIEHLMQRCAALHEEPPAIDQ</sequence>
<dbReference type="RefSeq" id="WP_055459006.1">
    <property type="nucleotide sequence ID" value="NZ_CP018095.1"/>
</dbReference>
<evidence type="ECO:0000256" key="3">
    <source>
        <dbReference type="ARBA" id="ARBA00023163"/>
    </source>
</evidence>
<dbReference type="GO" id="GO:0003700">
    <property type="term" value="F:DNA-binding transcription factor activity"/>
    <property type="evidence" value="ECO:0007669"/>
    <property type="project" value="InterPro"/>
</dbReference>
<name>A0AAC9JQ31_9HYPH</name>
<dbReference type="Pfam" id="PF12802">
    <property type="entry name" value="MarR_2"/>
    <property type="match status" value="1"/>
</dbReference>
<dbReference type="SUPFAM" id="SSF46785">
    <property type="entry name" value="Winged helix' DNA-binding domain"/>
    <property type="match status" value="1"/>
</dbReference>
<evidence type="ECO:0000256" key="2">
    <source>
        <dbReference type="ARBA" id="ARBA00023125"/>
    </source>
</evidence>
<dbReference type="SMART" id="SM00347">
    <property type="entry name" value="HTH_MARR"/>
    <property type="match status" value="1"/>
</dbReference>
<evidence type="ECO:0000256" key="1">
    <source>
        <dbReference type="ARBA" id="ARBA00023015"/>
    </source>
</evidence>
<dbReference type="EMBL" id="CP018095">
    <property type="protein sequence ID" value="APF37126.1"/>
    <property type="molecule type" value="Genomic_DNA"/>
</dbReference>
<evidence type="ECO:0000313" key="5">
    <source>
        <dbReference type="EMBL" id="APF37126.1"/>
    </source>
</evidence>
<dbReference type="InterPro" id="IPR036388">
    <property type="entry name" value="WH-like_DNA-bd_sf"/>
</dbReference>
<dbReference type="AlphaFoldDB" id="A0AAC9JQ31"/>
<dbReference type="InterPro" id="IPR000835">
    <property type="entry name" value="HTH_MarR-typ"/>
</dbReference>
<evidence type="ECO:0000259" key="4">
    <source>
        <dbReference type="PROSITE" id="PS50995"/>
    </source>
</evidence>